<proteinExistence type="predicted"/>
<evidence type="ECO:0000256" key="1">
    <source>
        <dbReference type="SAM" id="MobiDB-lite"/>
    </source>
</evidence>
<comment type="caution">
    <text evidence="2">The sequence shown here is derived from an EMBL/GenBank/DDBJ whole genome shotgun (WGS) entry which is preliminary data.</text>
</comment>
<evidence type="ECO:0000313" key="3">
    <source>
        <dbReference type="Proteomes" id="UP001152320"/>
    </source>
</evidence>
<name>A0A9Q1HLA1_HOLLE</name>
<reference evidence="2" key="1">
    <citation type="submission" date="2021-10" db="EMBL/GenBank/DDBJ databases">
        <title>Tropical sea cucumber genome reveals ecological adaptation and Cuvierian tubules defense mechanism.</title>
        <authorList>
            <person name="Chen T."/>
        </authorList>
    </citation>
    <scope>NUCLEOTIDE SEQUENCE</scope>
    <source>
        <strain evidence="2">Nanhai2018</strain>
        <tissue evidence="2">Muscle</tissue>
    </source>
</reference>
<accession>A0A9Q1HLA1</accession>
<keyword evidence="3" id="KW-1185">Reference proteome</keyword>
<dbReference type="EMBL" id="JAIZAY010000001">
    <property type="protein sequence ID" value="KAJ8050190.1"/>
    <property type="molecule type" value="Genomic_DNA"/>
</dbReference>
<dbReference type="Proteomes" id="UP001152320">
    <property type="component" value="Chromosome 1"/>
</dbReference>
<feature type="region of interest" description="Disordered" evidence="1">
    <location>
        <begin position="1"/>
        <end position="32"/>
    </location>
</feature>
<gene>
    <name evidence="2" type="ORF">HOLleu_03293</name>
</gene>
<sequence length="76" mass="8238">MTKDAPVLTCNSLTNEAEGNKAVGSPEKGWVTGRSNEELKRLQGADPDINPILEAMQLKKRPSWESVSGGSRTLQN</sequence>
<organism evidence="2 3">
    <name type="scientific">Holothuria leucospilota</name>
    <name type="common">Black long sea cucumber</name>
    <name type="synonym">Mertensiothuria leucospilota</name>
    <dbReference type="NCBI Taxonomy" id="206669"/>
    <lineage>
        <taxon>Eukaryota</taxon>
        <taxon>Metazoa</taxon>
        <taxon>Echinodermata</taxon>
        <taxon>Eleutherozoa</taxon>
        <taxon>Echinozoa</taxon>
        <taxon>Holothuroidea</taxon>
        <taxon>Aspidochirotacea</taxon>
        <taxon>Aspidochirotida</taxon>
        <taxon>Holothuriidae</taxon>
        <taxon>Holothuria</taxon>
    </lineage>
</organism>
<evidence type="ECO:0000313" key="2">
    <source>
        <dbReference type="EMBL" id="KAJ8050190.1"/>
    </source>
</evidence>
<protein>
    <submittedName>
        <fullName evidence="2">Uncharacterized protein</fullName>
    </submittedName>
</protein>
<dbReference type="AlphaFoldDB" id="A0A9Q1HLA1"/>